<dbReference type="InterPro" id="IPR036280">
    <property type="entry name" value="Multihaem_cyt_sf"/>
</dbReference>
<gene>
    <name evidence="3" type="ORF">GALL_396210</name>
</gene>
<accession>A0A1J5Q4R8</accession>
<dbReference type="Pfam" id="PF22113">
    <property type="entry name" value="Mtrc-MtrF_II-IV_dom"/>
    <property type="match status" value="3"/>
</dbReference>
<dbReference type="NCBIfam" id="TIGR03507">
    <property type="entry name" value="decahem_SO1788"/>
    <property type="match status" value="1"/>
</dbReference>
<dbReference type="SUPFAM" id="SSF48695">
    <property type="entry name" value="Multiheme cytochromes"/>
    <property type="match status" value="1"/>
</dbReference>
<sequence length="565" mass="58271">MIHQFHMGDKLLKTGYNLNAHCNDPRDTSGLYNPAKATANSATCYNTLGLPQSVENCTTCHAGSNSVTSNKNKTTDGDNWMTKPSIIACTACHDGLTLNADGTQLTGAGTALNGLTTGHLGGAAGNADCAFCHKPGGFKDIAVAHRLAVPSQNNPVVQAGISTFQFNISNVTINASNQVVVKFQILQNGTAVALNTYAAGAVPVTGFTGGPSINIAYATGQDGIAAPADWNSGHDAATLTDLWAGANGNSLTGPDATNTYTATIASSSVGKYSSAHSLALPTDAKMVTAMMAGAFTDANANVLPGTPAMVAASGNTPDGKPNVARRVIFKEAKCNSCHDRLGTAPNFHGGNYSIAMCAACHTPNQGGSTGWSASFRVWVHGIHSASKRTVPFTWHAVSKTDNYSQLNYPGVVRDCQQCHEAGTYDFSASQYTDALVGSMLDVQATTSILNPASTTNYVFPQAAPVGSGQYAYGIAVDNTTSYGTGNSIDPATGKIVAQTNQGLNLVTSPITAVCSSCHDSASAISHFAANNGSFYQPRSVAVTKTESCLVCHGPGKVAAIADVHK</sequence>
<dbReference type="EMBL" id="MLJW01001358">
    <property type="protein sequence ID" value="OIQ78670.1"/>
    <property type="molecule type" value="Genomic_DNA"/>
</dbReference>
<feature type="domain" description="Outer membrane cytochrome MtrC/MtrF-like" evidence="2">
    <location>
        <begin position="326"/>
        <end position="435"/>
    </location>
</feature>
<feature type="domain" description="Outer membrane cytochrome MtrC/MtrF-like" evidence="2">
    <location>
        <begin position="499"/>
        <end position="565"/>
    </location>
</feature>
<keyword evidence="1" id="KW-0732">Signal</keyword>
<dbReference type="InterPro" id="IPR020014">
    <property type="entry name" value="Decahaem_cyt-c_OmcA/MtrC"/>
</dbReference>
<proteinExistence type="predicted"/>
<dbReference type="InterPro" id="IPR051829">
    <property type="entry name" value="Multiheme_Cytochr_ET"/>
</dbReference>
<organism evidence="3">
    <name type="scientific">mine drainage metagenome</name>
    <dbReference type="NCBI Taxonomy" id="410659"/>
    <lineage>
        <taxon>unclassified sequences</taxon>
        <taxon>metagenomes</taxon>
        <taxon>ecological metagenomes</taxon>
    </lineage>
</organism>
<dbReference type="Gene3D" id="1.10.720.180">
    <property type="match status" value="2"/>
</dbReference>
<evidence type="ECO:0000259" key="2">
    <source>
        <dbReference type="Pfam" id="PF22113"/>
    </source>
</evidence>
<comment type="caution">
    <text evidence="3">The sequence shown here is derived from an EMBL/GenBank/DDBJ whole genome shotgun (WGS) entry which is preliminary data.</text>
</comment>
<evidence type="ECO:0000313" key="3">
    <source>
        <dbReference type="EMBL" id="OIQ78670.1"/>
    </source>
</evidence>
<protein>
    <submittedName>
        <fullName evidence="3">Doubled CXXCH motif (Paired_CXXCH_1)</fullName>
    </submittedName>
</protein>
<dbReference type="PANTHER" id="PTHR35038">
    <property type="entry name" value="DISSIMILATORY SULFITE REDUCTASE SIRA"/>
    <property type="match status" value="1"/>
</dbReference>
<dbReference type="InterPro" id="IPR054337">
    <property type="entry name" value="Mtrc-MtrF-like_dom_II/IV"/>
</dbReference>
<dbReference type="PANTHER" id="PTHR35038:SF6">
    <property type="entry name" value="SURFACE LOCALIZED DECAHEME CYTOCHROME C LIPOPROTEIN"/>
    <property type="match status" value="1"/>
</dbReference>
<evidence type="ECO:0000256" key="1">
    <source>
        <dbReference type="ARBA" id="ARBA00022729"/>
    </source>
</evidence>
<name>A0A1J5Q4R8_9ZZZZ</name>
<dbReference type="AlphaFoldDB" id="A0A1J5Q4R8"/>
<reference evidence="3" key="1">
    <citation type="submission" date="2016-10" db="EMBL/GenBank/DDBJ databases">
        <title>Sequence of Gallionella enrichment culture.</title>
        <authorList>
            <person name="Poehlein A."/>
            <person name="Muehling M."/>
            <person name="Daniel R."/>
        </authorList>
    </citation>
    <scope>NUCLEOTIDE SEQUENCE</scope>
</reference>
<dbReference type="GO" id="GO:0016491">
    <property type="term" value="F:oxidoreductase activity"/>
    <property type="evidence" value="ECO:0007669"/>
    <property type="project" value="TreeGrafter"/>
</dbReference>
<feature type="domain" description="Outer membrane cytochrome MtrC/MtrF-like" evidence="2">
    <location>
        <begin position="1"/>
        <end position="145"/>
    </location>
</feature>